<dbReference type="InterPro" id="IPR001296">
    <property type="entry name" value="Glyco_trans_1"/>
</dbReference>
<reference evidence="2 3" key="1">
    <citation type="journal article" date="2015" name="Appl. Environ. Microbiol.">
        <title>Nanoarchaeota, Their Sulfolobales Host, and Nanoarchaeota Virus Distribution across Yellowstone National Park Hot Springs.</title>
        <authorList>
            <person name="Munson-McGee J.H."/>
            <person name="Field E.K."/>
            <person name="Bateson M."/>
            <person name="Rooney C."/>
            <person name="Stepanauskas R."/>
            <person name="Young M.J."/>
        </authorList>
    </citation>
    <scope>NUCLEOTIDE SEQUENCE [LARGE SCALE GENOMIC DNA]</scope>
    <source>
        <strain evidence="2">SCGC AC-742_N10</strain>
    </source>
</reference>
<comment type="caution">
    <text evidence="2">The sequence shown here is derived from an EMBL/GenBank/DDBJ whole genome shotgun (WGS) entry which is preliminary data.</text>
</comment>
<evidence type="ECO:0000313" key="3">
    <source>
        <dbReference type="Proteomes" id="UP000245638"/>
    </source>
</evidence>
<gene>
    <name evidence="2" type="ORF">DDW13_01695</name>
</gene>
<name>A0A2T9XA50_9CREN</name>
<dbReference type="GO" id="GO:0006487">
    <property type="term" value="P:protein N-linked glycosylation"/>
    <property type="evidence" value="ECO:0007669"/>
    <property type="project" value="TreeGrafter"/>
</dbReference>
<dbReference type="GO" id="GO:0004377">
    <property type="term" value="F:GDP-Man:Man(3)GlcNAc(2)-PP-Dol alpha-1,2-mannosyltransferase activity"/>
    <property type="evidence" value="ECO:0007669"/>
    <property type="project" value="InterPro"/>
</dbReference>
<dbReference type="Gene3D" id="3.40.50.2000">
    <property type="entry name" value="Glycogen Phosphorylase B"/>
    <property type="match status" value="1"/>
</dbReference>
<dbReference type="PANTHER" id="PTHR45919">
    <property type="entry name" value="GDP-MAN:MAN(3)GLCNAC(2)-PP-DOL ALPHA-1,2-MANNOSYLTRANSFERASE"/>
    <property type="match status" value="1"/>
</dbReference>
<dbReference type="AlphaFoldDB" id="A0A2T9XA50"/>
<accession>A0A2T9XA50</accession>
<protein>
    <recommendedName>
        <fullName evidence="1">Glycosyl transferase family 1 domain-containing protein</fullName>
    </recommendedName>
</protein>
<evidence type="ECO:0000313" key="2">
    <source>
        <dbReference type="EMBL" id="PVU76968.1"/>
    </source>
</evidence>
<evidence type="ECO:0000259" key="1">
    <source>
        <dbReference type="Pfam" id="PF00534"/>
    </source>
</evidence>
<dbReference type="Pfam" id="PF00534">
    <property type="entry name" value="Glycos_transf_1"/>
    <property type="match status" value="1"/>
</dbReference>
<organism evidence="2 3">
    <name type="scientific">Acidianus hospitalis</name>
    <dbReference type="NCBI Taxonomy" id="563177"/>
    <lineage>
        <taxon>Archaea</taxon>
        <taxon>Thermoproteota</taxon>
        <taxon>Thermoprotei</taxon>
        <taxon>Sulfolobales</taxon>
        <taxon>Sulfolobaceae</taxon>
        <taxon>Acidianus</taxon>
    </lineage>
</organism>
<proteinExistence type="predicted"/>
<sequence>MFVVEFTLYHHSFEVLGGSERVAIAVLNTLKSIGFKVKLVTLHIDVEKVKKWDKNFVMPDEIVVKKFPIKFGLYKALFTSMLTRPGNTFSTIGDITNADYSYIHFPWSLTDNLKIINAEDNEPYIKKRKMRTYFLPYKYVHRIFFSKSKSKLLANSTWTGKILELSGYSYEVLYPPVEVEEYLKIKGNRDPKLVLSISRIAPEKNLENLFSVAKALKDYNFVILGSSGRSKKYLEEVKSISGKLGNVKIVEDFTHDDIVNYLSKAKVYFHPKVNEHFGISIVEAMSAGLIPVVHKSGGAWLDIVKEGKYGFGYSNVEEAVNAIIEASKYENDFRDVTLNFSFDKFKERLSKILAR</sequence>
<dbReference type="InterPro" id="IPR038013">
    <property type="entry name" value="ALG11"/>
</dbReference>
<feature type="domain" description="Glycosyl transferase family 1" evidence="1">
    <location>
        <begin position="188"/>
        <end position="330"/>
    </location>
</feature>
<dbReference type="GO" id="GO:0016020">
    <property type="term" value="C:membrane"/>
    <property type="evidence" value="ECO:0007669"/>
    <property type="project" value="TreeGrafter"/>
</dbReference>
<dbReference type="PANTHER" id="PTHR45919:SF1">
    <property type="entry name" value="GDP-MAN:MAN(3)GLCNAC(2)-PP-DOL ALPHA-1,2-MANNOSYLTRANSFERASE"/>
    <property type="match status" value="1"/>
</dbReference>
<dbReference type="EMBL" id="QEFD01000059">
    <property type="protein sequence ID" value="PVU76968.1"/>
    <property type="molecule type" value="Genomic_DNA"/>
</dbReference>
<dbReference type="Proteomes" id="UP000245638">
    <property type="component" value="Unassembled WGS sequence"/>
</dbReference>
<dbReference type="SUPFAM" id="SSF53756">
    <property type="entry name" value="UDP-Glycosyltransferase/glycogen phosphorylase"/>
    <property type="match status" value="1"/>
</dbReference>